<dbReference type="SUPFAM" id="SSF46689">
    <property type="entry name" value="Homeodomain-like"/>
    <property type="match status" value="2"/>
</dbReference>
<dbReference type="InterPro" id="IPR051651">
    <property type="entry name" value="DMTF1_DNA-bind_reg"/>
</dbReference>
<keyword evidence="2" id="KW-0238">DNA-binding</keyword>
<feature type="compositionally biased region" description="Polar residues" evidence="4">
    <location>
        <begin position="151"/>
        <end position="164"/>
    </location>
</feature>
<evidence type="ECO:0000256" key="3">
    <source>
        <dbReference type="ARBA" id="ARBA00023242"/>
    </source>
</evidence>
<feature type="compositionally biased region" description="Polar residues" evidence="4">
    <location>
        <begin position="215"/>
        <end position="245"/>
    </location>
</feature>
<evidence type="ECO:0000256" key="2">
    <source>
        <dbReference type="ARBA" id="ARBA00023125"/>
    </source>
</evidence>
<comment type="caution">
    <text evidence="7">The sequence shown here is derived from an EMBL/GenBank/DDBJ whole genome shotgun (WGS) entry which is preliminary data.</text>
</comment>
<feature type="region of interest" description="Disordered" evidence="4">
    <location>
        <begin position="1"/>
        <end position="292"/>
    </location>
</feature>
<comment type="subcellular location">
    <subcellularLocation>
        <location evidence="1">Nucleus</location>
    </subcellularLocation>
</comment>
<dbReference type="PANTHER" id="PTHR46380:SF2">
    <property type="entry name" value="CYCLIN-D-BINDING MYB-LIKE TRANSCRIPTION FACTOR 1"/>
    <property type="match status" value="1"/>
</dbReference>
<feature type="domain" description="HTH myb-type" evidence="6">
    <location>
        <begin position="489"/>
        <end position="519"/>
    </location>
</feature>
<evidence type="ECO:0000259" key="6">
    <source>
        <dbReference type="PROSITE" id="PS51294"/>
    </source>
</evidence>
<dbReference type="Proteomes" id="UP001182556">
    <property type="component" value="Unassembled WGS sequence"/>
</dbReference>
<keyword evidence="3" id="KW-0539">Nucleus</keyword>
<feature type="domain" description="Myb-like" evidence="5">
    <location>
        <begin position="453"/>
        <end position="515"/>
    </location>
</feature>
<dbReference type="EMBL" id="JAODAN010000003">
    <property type="protein sequence ID" value="KAK1925723.1"/>
    <property type="molecule type" value="Genomic_DNA"/>
</dbReference>
<dbReference type="InterPro" id="IPR009057">
    <property type="entry name" value="Homeodomain-like_sf"/>
</dbReference>
<dbReference type="PROSITE" id="PS51294">
    <property type="entry name" value="HTH_MYB"/>
    <property type="match status" value="2"/>
</dbReference>
<feature type="domain" description="HTH myb-type" evidence="6">
    <location>
        <begin position="401"/>
        <end position="454"/>
    </location>
</feature>
<feature type="compositionally biased region" description="Basic residues" evidence="4">
    <location>
        <begin position="43"/>
        <end position="60"/>
    </location>
</feature>
<keyword evidence="8" id="KW-1185">Reference proteome</keyword>
<evidence type="ECO:0000256" key="1">
    <source>
        <dbReference type="ARBA" id="ARBA00004123"/>
    </source>
</evidence>
<reference evidence="7" key="1">
    <citation type="submission" date="2023-02" db="EMBL/GenBank/DDBJ databases">
        <title>Identification and recombinant expression of a fungal hydrolase from Papiliotrema laurentii that hydrolyzes apple cutin and clears colloidal polyester polyurethane.</title>
        <authorList>
            <consortium name="DOE Joint Genome Institute"/>
            <person name="Roman V.A."/>
            <person name="Bojanowski C."/>
            <person name="Crable B.R."/>
            <person name="Wagner D.N."/>
            <person name="Hung C.S."/>
            <person name="Nadeau L.J."/>
            <person name="Schratz L."/>
            <person name="Haridas S."/>
            <person name="Pangilinan J."/>
            <person name="Lipzen A."/>
            <person name="Na H."/>
            <person name="Yan M."/>
            <person name="Ng V."/>
            <person name="Grigoriev I.V."/>
            <person name="Spatafora J.W."/>
            <person name="Barlow D."/>
            <person name="Biffinger J."/>
            <person name="Kelley-Loughnane N."/>
            <person name="Varaljay V.A."/>
            <person name="Crookes-Goodson W.J."/>
        </authorList>
    </citation>
    <scope>NUCLEOTIDE SEQUENCE</scope>
    <source>
        <strain evidence="7">5307AH</strain>
    </source>
</reference>
<gene>
    <name evidence="7" type="ORF">DB88DRAFT_209064</name>
</gene>
<feature type="compositionally biased region" description="Low complexity" evidence="4">
    <location>
        <begin position="253"/>
        <end position="265"/>
    </location>
</feature>
<evidence type="ECO:0000259" key="5">
    <source>
        <dbReference type="PROSITE" id="PS50090"/>
    </source>
</evidence>
<evidence type="ECO:0000313" key="8">
    <source>
        <dbReference type="Proteomes" id="UP001182556"/>
    </source>
</evidence>
<feature type="compositionally biased region" description="Basic residues" evidence="4">
    <location>
        <begin position="189"/>
        <end position="198"/>
    </location>
</feature>
<evidence type="ECO:0000313" key="7">
    <source>
        <dbReference type="EMBL" id="KAK1925723.1"/>
    </source>
</evidence>
<dbReference type="InterPro" id="IPR017930">
    <property type="entry name" value="Myb_dom"/>
</dbReference>
<dbReference type="Gene3D" id="1.10.10.60">
    <property type="entry name" value="Homeodomain-like"/>
    <property type="match status" value="2"/>
</dbReference>
<dbReference type="PANTHER" id="PTHR46380">
    <property type="entry name" value="CYCLIN-D-BINDING MYB-LIKE TRANSCRIPTION FACTOR 1"/>
    <property type="match status" value="1"/>
</dbReference>
<evidence type="ECO:0000256" key="4">
    <source>
        <dbReference type="SAM" id="MobiDB-lite"/>
    </source>
</evidence>
<dbReference type="CDD" id="cd00167">
    <property type="entry name" value="SANT"/>
    <property type="match status" value="2"/>
</dbReference>
<feature type="compositionally biased region" description="Acidic residues" evidence="4">
    <location>
        <begin position="88"/>
        <end position="97"/>
    </location>
</feature>
<dbReference type="GO" id="GO:0003700">
    <property type="term" value="F:DNA-binding transcription factor activity"/>
    <property type="evidence" value="ECO:0007669"/>
    <property type="project" value="TreeGrafter"/>
</dbReference>
<accession>A0AAD9FT72</accession>
<dbReference type="GO" id="GO:0000976">
    <property type="term" value="F:transcription cis-regulatory region binding"/>
    <property type="evidence" value="ECO:0007669"/>
    <property type="project" value="TreeGrafter"/>
</dbReference>
<feature type="domain" description="Myb-like" evidence="5">
    <location>
        <begin position="401"/>
        <end position="450"/>
    </location>
</feature>
<dbReference type="SMART" id="SM00717">
    <property type="entry name" value="SANT"/>
    <property type="match status" value="3"/>
</dbReference>
<feature type="compositionally biased region" description="Basic and acidic residues" evidence="4">
    <location>
        <begin position="101"/>
        <end position="112"/>
    </location>
</feature>
<dbReference type="GO" id="GO:0005634">
    <property type="term" value="C:nucleus"/>
    <property type="evidence" value="ECO:0007669"/>
    <property type="project" value="UniProtKB-SubCell"/>
</dbReference>
<organism evidence="7 8">
    <name type="scientific">Papiliotrema laurentii</name>
    <name type="common">Cryptococcus laurentii</name>
    <dbReference type="NCBI Taxonomy" id="5418"/>
    <lineage>
        <taxon>Eukaryota</taxon>
        <taxon>Fungi</taxon>
        <taxon>Dikarya</taxon>
        <taxon>Basidiomycota</taxon>
        <taxon>Agaricomycotina</taxon>
        <taxon>Tremellomycetes</taxon>
        <taxon>Tremellales</taxon>
        <taxon>Rhynchogastremaceae</taxon>
        <taxon>Papiliotrema</taxon>
    </lineage>
</organism>
<sequence>MEGLENGYDSYSVVRPHPPSDGSQESDMDEEEQARLQAERRAEKRRRKEERAARKARKESKRLDRDNAEQGVEGVSSSPVDRAIAEVDRDEVEEDVNGAEVVDHGRHDESRSQKTKKKKSKRDDQAEMLQQPSVTTHDRDDDVDVDISIQELPSAQPDPSSHTDVSSRVKKRKSRPSEAVDEVEDKSSTKKAKSKKAAHPPTDVFTEHADPVLVQPSSSAAGPSQTNADRTVSSDTNGPLSQNEPSSSRKKAGGQSSGQSTSTPRPKAPKAPGTSAKGTPRKEEKETDDELRRKFRDQGAMNAWLADQWRDSKELQRLEGLGILKCVRGKFTSEEKAAIKAHFELFKRVNRIDDHELVDLIMAKGRGSQRKEFPKFWPEVAAQAPGRPVKAVKDFVKREFDPRGYKGAWTPEEDEALLRAYSVHPNEWAHIANIVDRTETDCRDRYRNELVSRDTRTKGHWDRREEQELVKIIKEVNEQVGNDPLGYEAPWDIVSERMGGKRSRTQCRKKWQEQLRIVEMSRGEKSTFQNSDRGVLIQRYVRCRRASLISRLKRFHLDSEKEINWQSLCNGYWTALPVTSLRAAFWRMKKEIPNQETMGFDGERICLFVCVSSTTADRARFAARVGGEIPG</sequence>
<proteinExistence type="predicted"/>
<dbReference type="InterPro" id="IPR001005">
    <property type="entry name" value="SANT/Myb"/>
</dbReference>
<feature type="compositionally biased region" description="Basic and acidic residues" evidence="4">
    <location>
        <begin position="33"/>
        <end position="42"/>
    </location>
</feature>
<dbReference type="Pfam" id="PF00249">
    <property type="entry name" value="Myb_DNA-binding"/>
    <property type="match status" value="2"/>
</dbReference>
<dbReference type="AlphaFoldDB" id="A0AAD9FT72"/>
<dbReference type="PROSITE" id="PS50090">
    <property type="entry name" value="MYB_LIKE"/>
    <property type="match status" value="2"/>
</dbReference>
<name>A0AAD9FT72_PAPLA</name>
<protein>
    <submittedName>
        <fullName evidence="7">Uncharacterized protein</fullName>
    </submittedName>
</protein>